<dbReference type="InterPro" id="IPR016123">
    <property type="entry name" value="Mog1/PsbP_a/b/a-sand"/>
</dbReference>
<dbReference type="GO" id="GO:0005085">
    <property type="term" value="F:guanyl-nucleotide exchange factor activity"/>
    <property type="evidence" value="ECO:0007669"/>
    <property type="project" value="TreeGrafter"/>
</dbReference>
<reference evidence="5 6" key="1">
    <citation type="journal article" date="2015" name="BMC Genomics">
        <title>The genome of the truffle-parasite Tolypocladium ophioglossoides and the evolution of antifungal peptaibiotics.</title>
        <authorList>
            <person name="Quandt C.A."/>
            <person name="Bushley K.E."/>
            <person name="Spatafora J.W."/>
        </authorList>
    </citation>
    <scope>NUCLEOTIDE SEQUENCE [LARGE SCALE GENOMIC DNA]</scope>
    <source>
        <strain evidence="5 6">CBS 100239</strain>
    </source>
</reference>
<comment type="similarity">
    <text evidence="1">Belongs to the MOG1 family.</text>
</comment>
<protein>
    <recommendedName>
        <fullName evidence="7">Ran guanine nucleotide release factor</fullName>
    </recommendedName>
</protein>
<evidence type="ECO:0000256" key="3">
    <source>
        <dbReference type="ARBA" id="ARBA00022927"/>
    </source>
</evidence>
<dbReference type="GO" id="GO:0031267">
    <property type="term" value="F:small GTPase binding"/>
    <property type="evidence" value="ECO:0007669"/>
    <property type="project" value="TreeGrafter"/>
</dbReference>
<dbReference type="SUPFAM" id="SSF55724">
    <property type="entry name" value="Mog1p/PsbP-like"/>
    <property type="match status" value="1"/>
</dbReference>
<dbReference type="GO" id="GO:0006606">
    <property type="term" value="P:protein import into nucleus"/>
    <property type="evidence" value="ECO:0007669"/>
    <property type="project" value="TreeGrafter"/>
</dbReference>
<evidence type="ECO:0000256" key="1">
    <source>
        <dbReference type="ARBA" id="ARBA00010307"/>
    </source>
</evidence>
<dbReference type="PANTHER" id="PTHR15837">
    <property type="entry name" value="RAN GUANINE NUCLEOTIDE RELEASE FACTOR"/>
    <property type="match status" value="1"/>
</dbReference>
<dbReference type="STRING" id="1163406.A0A0L0N9U2"/>
<dbReference type="Pfam" id="PF04603">
    <property type="entry name" value="Mog1"/>
    <property type="match status" value="1"/>
</dbReference>
<keyword evidence="3" id="KW-0653">Protein transport</keyword>
<gene>
    <name evidence="5" type="ORF">TOPH_04466</name>
</gene>
<dbReference type="InterPro" id="IPR007681">
    <property type="entry name" value="Mog1"/>
</dbReference>
<organism evidence="5 6">
    <name type="scientific">Tolypocladium ophioglossoides (strain CBS 100239)</name>
    <name type="common">Snaketongue truffleclub</name>
    <name type="synonym">Elaphocordyceps ophioglossoides</name>
    <dbReference type="NCBI Taxonomy" id="1163406"/>
    <lineage>
        <taxon>Eukaryota</taxon>
        <taxon>Fungi</taxon>
        <taxon>Dikarya</taxon>
        <taxon>Ascomycota</taxon>
        <taxon>Pezizomycotina</taxon>
        <taxon>Sordariomycetes</taxon>
        <taxon>Hypocreomycetidae</taxon>
        <taxon>Hypocreales</taxon>
        <taxon>Ophiocordycipitaceae</taxon>
        <taxon>Tolypocladium</taxon>
    </lineage>
</organism>
<proteinExistence type="inferred from homology"/>
<dbReference type="PANTHER" id="PTHR15837:SF0">
    <property type="entry name" value="RAN GUANINE NUCLEOTIDE RELEASE FACTOR"/>
    <property type="match status" value="1"/>
</dbReference>
<dbReference type="GO" id="GO:0005634">
    <property type="term" value="C:nucleus"/>
    <property type="evidence" value="ECO:0007669"/>
    <property type="project" value="TreeGrafter"/>
</dbReference>
<evidence type="ECO:0000256" key="2">
    <source>
        <dbReference type="ARBA" id="ARBA00022448"/>
    </source>
</evidence>
<accession>A0A0L0N9U2</accession>
<evidence type="ECO:0000256" key="4">
    <source>
        <dbReference type="SAM" id="MobiDB-lite"/>
    </source>
</evidence>
<feature type="region of interest" description="Disordered" evidence="4">
    <location>
        <begin position="133"/>
        <end position="188"/>
    </location>
</feature>
<keyword evidence="2" id="KW-0813">Transport</keyword>
<dbReference type="Gene3D" id="3.40.1000.10">
    <property type="entry name" value="Mog1/PsbP, alpha/beta/alpha sandwich"/>
    <property type="match status" value="1"/>
</dbReference>
<sequence>MAPNEKRKKDPLPEWFQRRTWDVAESSEVRRVVAAQSWRLKLEYGRWQTTIPVASFSSAPRTTTTSSSGSSANPAITPASAITHVLPCRKLSTPFTAASQQTTTARVSLINLLAYGRTKPALNAFISSLPRDSSRLDKQPRALTRRRSCRSAHSPASPPLCLQQQQPSRPRDAWLSGHPPLRRRNGLRPARQICRRELRQVPDNQEVWIDKDGFTSIIFDITERVGGPGSGPEIDGRAMTTHLEDMVGSDIDTVKIWNTAETEFTRLESKPPAYTLIATQTPKVGQSRDRTSAPDFTAIIMTLLRLERNKTDILITINVPHIKGEYDEAEVDLELGKQGKLIGDAVEYSARIWESLKIKDYEMFEDP</sequence>
<comment type="caution">
    <text evidence="5">The sequence shown here is derived from an EMBL/GenBank/DDBJ whole genome shotgun (WGS) entry which is preliminary data.</text>
</comment>
<keyword evidence="6" id="KW-1185">Reference proteome</keyword>
<name>A0A0L0N9U2_TOLOC</name>
<evidence type="ECO:0000313" key="5">
    <source>
        <dbReference type="EMBL" id="KND90779.1"/>
    </source>
</evidence>
<dbReference type="AlphaFoldDB" id="A0A0L0N9U2"/>
<evidence type="ECO:0000313" key="6">
    <source>
        <dbReference type="Proteomes" id="UP000036947"/>
    </source>
</evidence>
<evidence type="ECO:0008006" key="7">
    <source>
        <dbReference type="Google" id="ProtNLM"/>
    </source>
</evidence>
<feature type="compositionally biased region" description="Low complexity" evidence="4">
    <location>
        <begin position="159"/>
        <end position="168"/>
    </location>
</feature>
<dbReference type="Proteomes" id="UP000036947">
    <property type="component" value="Unassembled WGS sequence"/>
</dbReference>
<dbReference type="EMBL" id="LFRF01000011">
    <property type="protein sequence ID" value="KND90779.1"/>
    <property type="molecule type" value="Genomic_DNA"/>
</dbReference>
<dbReference type="OrthoDB" id="10255285at2759"/>